<evidence type="ECO:0000313" key="3">
    <source>
        <dbReference type="Proteomes" id="UP001597509"/>
    </source>
</evidence>
<reference evidence="3" key="1">
    <citation type="journal article" date="2019" name="Int. J. Syst. Evol. Microbiol.">
        <title>The Global Catalogue of Microorganisms (GCM) 10K type strain sequencing project: providing services to taxonomists for standard genome sequencing and annotation.</title>
        <authorList>
            <consortium name="The Broad Institute Genomics Platform"/>
            <consortium name="The Broad Institute Genome Sequencing Center for Infectious Disease"/>
            <person name="Wu L."/>
            <person name="Ma J."/>
        </authorList>
    </citation>
    <scope>NUCLEOTIDE SEQUENCE [LARGE SCALE GENOMIC DNA]</scope>
    <source>
        <strain evidence="3">KCTC 22209</strain>
    </source>
</reference>
<dbReference type="InterPro" id="IPR032627">
    <property type="entry name" value="DUF4876"/>
</dbReference>
<evidence type="ECO:0000256" key="1">
    <source>
        <dbReference type="SAM" id="MobiDB-lite"/>
    </source>
</evidence>
<evidence type="ECO:0000313" key="2">
    <source>
        <dbReference type="EMBL" id="MFD2902500.1"/>
    </source>
</evidence>
<keyword evidence="3" id="KW-1185">Reference proteome</keyword>
<gene>
    <name evidence="2" type="ORF">ACFS6I_01090</name>
</gene>
<dbReference type="PROSITE" id="PS51257">
    <property type="entry name" value="PROKAR_LIPOPROTEIN"/>
    <property type="match status" value="1"/>
</dbReference>
<dbReference type="Proteomes" id="UP001597509">
    <property type="component" value="Unassembled WGS sequence"/>
</dbReference>
<sequence>MSTVKNYIGLAMSILLLFGSCKKINSALDTPIVQYYKIQVKTTSTIPTISNLDGLTVKFTNFKEGIVRSGTIAQGQLLMDSLPPGLYSINIAGLRKDDLEDSYYLNAGVVNYGIVKNDQQLNLAVSGLKQSPLVFSQIYYSGSAPFYFRDQFYEIYNNSEETVYLDGLHFATLTPTIATQVLPVWPTEDGDKYVYGDRVWKIPGTGKEYPLLPGESIHIAQFAANHKLAQYNPSSPIDCSTAEFEFNMDNPNFPNQPALDMQHVFYNGNSSKGSVPQYLTSVFGAAYVIFRIPEASNWDPVNNINLRTRNLGTTGTQLFAKIPRSYLLDAVEAGHNANMITAKRVPAEVDAGMTYVGATYIGQAVARKVREKKEDGRPFYMDTNNSTDDFERNTAPQFRRNGEKKPNWSHAN</sequence>
<comment type="caution">
    <text evidence="2">The sequence shown here is derived from an EMBL/GenBank/DDBJ whole genome shotgun (WGS) entry which is preliminary data.</text>
</comment>
<feature type="region of interest" description="Disordered" evidence="1">
    <location>
        <begin position="375"/>
        <end position="412"/>
    </location>
</feature>
<proteinExistence type="predicted"/>
<accession>A0ABW5YQF9</accession>
<protein>
    <submittedName>
        <fullName evidence="2">DUF4876 domain-containing protein</fullName>
    </submittedName>
</protein>
<dbReference type="Pfam" id="PF16215">
    <property type="entry name" value="DUF4876"/>
    <property type="match status" value="1"/>
</dbReference>
<name>A0ABW5YQF9_9SPHI</name>
<organism evidence="2 3">
    <name type="scientific">Sphingobacterium anhuiense</name>
    <dbReference type="NCBI Taxonomy" id="493780"/>
    <lineage>
        <taxon>Bacteria</taxon>
        <taxon>Pseudomonadati</taxon>
        <taxon>Bacteroidota</taxon>
        <taxon>Sphingobacteriia</taxon>
        <taxon>Sphingobacteriales</taxon>
        <taxon>Sphingobacteriaceae</taxon>
        <taxon>Sphingobacterium</taxon>
    </lineage>
</organism>
<dbReference type="RefSeq" id="WP_380917510.1">
    <property type="nucleotide sequence ID" value="NZ_JBHUPE010000001.1"/>
</dbReference>
<dbReference type="EMBL" id="JBHUPE010000001">
    <property type="protein sequence ID" value="MFD2902500.1"/>
    <property type="molecule type" value="Genomic_DNA"/>
</dbReference>